<dbReference type="OrthoDB" id="5875171at2759"/>
<gene>
    <name evidence="4" type="primary">col-145</name>
    <name evidence="4" type="ORF">Tcan_06390</name>
</gene>
<evidence type="ECO:0000313" key="5">
    <source>
        <dbReference type="Proteomes" id="UP000031036"/>
    </source>
</evidence>
<feature type="transmembrane region" description="Helical" evidence="2">
    <location>
        <begin position="6"/>
        <end position="26"/>
    </location>
</feature>
<dbReference type="InterPro" id="IPR002486">
    <property type="entry name" value="Col_cuticle_N"/>
</dbReference>
<dbReference type="STRING" id="6265.A0A0B2VVT7"/>
<sequence length="54" mass="5941">MHEEKVVAGLAEACSTIAIVVCIVLIPSIYKTINEVHEEVIDGVQVFRVEMDKA</sequence>
<evidence type="ECO:0000256" key="1">
    <source>
        <dbReference type="ARBA" id="ARBA00022737"/>
    </source>
</evidence>
<evidence type="ECO:0000313" key="4">
    <source>
        <dbReference type="EMBL" id="KHN87651.1"/>
    </source>
</evidence>
<evidence type="ECO:0000256" key="2">
    <source>
        <dbReference type="SAM" id="Phobius"/>
    </source>
</evidence>
<proteinExistence type="predicted"/>
<keyword evidence="4" id="KW-0176">Collagen</keyword>
<organism evidence="4 5">
    <name type="scientific">Toxocara canis</name>
    <name type="common">Canine roundworm</name>
    <dbReference type="NCBI Taxonomy" id="6265"/>
    <lineage>
        <taxon>Eukaryota</taxon>
        <taxon>Metazoa</taxon>
        <taxon>Ecdysozoa</taxon>
        <taxon>Nematoda</taxon>
        <taxon>Chromadorea</taxon>
        <taxon>Rhabditida</taxon>
        <taxon>Spirurina</taxon>
        <taxon>Ascaridomorpha</taxon>
        <taxon>Ascaridoidea</taxon>
        <taxon>Toxocaridae</taxon>
        <taxon>Toxocara</taxon>
    </lineage>
</organism>
<dbReference type="SMART" id="SM01088">
    <property type="entry name" value="Col_cuticle_N"/>
    <property type="match status" value="1"/>
</dbReference>
<reference evidence="4 5" key="1">
    <citation type="submission" date="2014-11" db="EMBL/GenBank/DDBJ databases">
        <title>Genetic blueprint of the zoonotic pathogen Toxocara canis.</title>
        <authorList>
            <person name="Zhu X.-Q."/>
            <person name="Korhonen P.K."/>
            <person name="Cai H."/>
            <person name="Young N.D."/>
            <person name="Nejsum P."/>
            <person name="von Samson-Himmelstjerna G."/>
            <person name="Boag P.R."/>
            <person name="Tan P."/>
            <person name="Li Q."/>
            <person name="Min J."/>
            <person name="Yang Y."/>
            <person name="Wang X."/>
            <person name="Fang X."/>
            <person name="Hall R.S."/>
            <person name="Hofmann A."/>
            <person name="Sternberg P.W."/>
            <person name="Jex A.R."/>
            <person name="Gasser R.B."/>
        </authorList>
    </citation>
    <scope>NUCLEOTIDE SEQUENCE [LARGE SCALE GENOMIC DNA]</scope>
    <source>
        <strain evidence="4">PN_DK_2014</strain>
    </source>
</reference>
<comment type="caution">
    <text evidence="4">The sequence shown here is derived from an EMBL/GenBank/DDBJ whole genome shotgun (WGS) entry which is preliminary data.</text>
</comment>
<keyword evidence="2" id="KW-1133">Transmembrane helix</keyword>
<feature type="domain" description="Nematode cuticle collagen N-terminal" evidence="3">
    <location>
        <begin position="6"/>
        <end position="54"/>
    </location>
</feature>
<keyword evidence="2" id="KW-0472">Membrane</keyword>
<dbReference type="GO" id="GO:0005581">
    <property type="term" value="C:collagen trimer"/>
    <property type="evidence" value="ECO:0007669"/>
    <property type="project" value="UniProtKB-KW"/>
</dbReference>
<dbReference type="EMBL" id="JPKZ01000388">
    <property type="protein sequence ID" value="KHN87651.1"/>
    <property type="molecule type" value="Genomic_DNA"/>
</dbReference>
<dbReference type="Pfam" id="PF01484">
    <property type="entry name" value="Col_cuticle_N"/>
    <property type="match status" value="1"/>
</dbReference>
<dbReference type="Proteomes" id="UP000031036">
    <property type="component" value="Unassembled WGS sequence"/>
</dbReference>
<protein>
    <submittedName>
        <fullName evidence="4">Putative cuticle collagen</fullName>
    </submittedName>
</protein>
<dbReference type="GO" id="GO:0042302">
    <property type="term" value="F:structural constituent of cuticle"/>
    <property type="evidence" value="ECO:0007669"/>
    <property type="project" value="InterPro"/>
</dbReference>
<accession>A0A0B2VVT7</accession>
<keyword evidence="5" id="KW-1185">Reference proteome</keyword>
<evidence type="ECO:0000259" key="3">
    <source>
        <dbReference type="SMART" id="SM01088"/>
    </source>
</evidence>
<keyword evidence="2" id="KW-0812">Transmembrane</keyword>
<dbReference type="AlphaFoldDB" id="A0A0B2VVT7"/>
<dbReference type="OMA" id="MMDFQAG"/>
<name>A0A0B2VVT7_TOXCA</name>
<keyword evidence="1" id="KW-0677">Repeat</keyword>